<dbReference type="PIRSF" id="PIRSF003085">
    <property type="entry name" value="CMAS"/>
    <property type="match status" value="1"/>
</dbReference>
<dbReference type="SUPFAM" id="SSF53335">
    <property type="entry name" value="S-adenosyl-L-methionine-dependent methyltransferases"/>
    <property type="match status" value="1"/>
</dbReference>
<evidence type="ECO:0000313" key="3">
    <source>
        <dbReference type="Proteomes" id="UP001431776"/>
    </source>
</evidence>
<dbReference type="RefSeq" id="WP_349246632.1">
    <property type="nucleotide sequence ID" value="NZ_JASCXX010000030.1"/>
</dbReference>
<dbReference type="PANTHER" id="PTHR43832">
    <property type="match status" value="1"/>
</dbReference>
<dbReference type="Proteomes" id="UP001431776">
    <property type="component" value="Unassembled WGS sequence"/>
</dbReference>
<gene>
    <name evidence="2" type="ORF">QJ522_19335</name>
</gene>
<dbReference type="AlphaFoldDB" id="A0AAW6U6E6"/>
<protein>
    <submittedName>
        <fullName evidence="2">Cyclopropane-fatty-acyl-phospholipid synthase family protein</fullName>
        <ecNumber evidence="2">2.1.1.-</ecNumber>
    </submittedName>
</protein>
<dbReference type="GO" id="GO:0032259">
    <property type="term" value="P:methylation"/>
    <property type="evidence" value="ECO:0007669"/>
    <property type="project" value="UniProtKB-KW"/>
</dbReference>
<dbReference type="Pfam" id="PF02353">
    <property type="entry name" value="CMAS"/>
    <property type="match status" value="1"/>
</dbReference>
<dbReference type="Gene3D" id="3.40.50.150">
    <property type="entry name" value="Vaccinia Virus protein VP39"/>
    <property type="match status" value="1"/>
</dbReference>
<keyword evidence="3" id="KW-1185">Reference proteome</keyword>
<dbReference type="PANTHER" id="PTHR43832:SF1">
    <property type="entry name" value="S-ADENOSYL-L-METHIONINE-DEPENDENT METHYLTRANSFERASES SUPERFAMILY PROTEIN"/>
    <property type="match status" value="1"/>
</dbReference>
<dbReference type="EMBL" id="JASCXX010000030">
    <property type="protein sequence ID" value="MDI6451224.1"/>
    <property type="molecule type" value="Genomic_DNA"/>
</dbReference>
<evidence type="ECO:0000313" key="2">
    <source>
        <dbReference type="EMBL" id="MDI6451224.1"/>
    </source>
</evidence>
<evidence type="ECO:0000256" key="1">
    <source>
        <dbReference type="PIRSR" id="PIRSR003085-1"/>
    </source>
</evidence>
<proteinExistence type="predicted"/>
<comment type="caution">
    <text evidence="2">The sequence shown here is derived from an EMBL/GenBank/DDBJ whole genome shotgun (WGS) entry which is preliminary data.</text>
</comment>
<keyword evidence="2" id="KW-0808">Transferase</keyword>
<dbReference type="InterPro" id="IPR029063">
    <property type="entry name" value="SAM-dependent_MTases_sf"/>
</dbReference>
<dbReference type="FunFam" id="3.40.50.150:FF:000554">
    <property type="entry name" value="Cation-transporting ATPase"/>
    <property type="match status" value="1"/>
</dbReference>
<dbReference type="CDD" id="cd02440">
    <property type="entry name" value="AdoMet_MTases"/>
    <property type="match status" value="1"/>
</dbReference>
<name>A0AAW6U6E6_9BACT</name>
<dbReference type="EC" id="2.1.1.-" evidence="2"/>
<reference evidence="2" key="1">
    <citation type="submission" date="2023-05" db="EMBL/GenBank/DDBJ databases">
        <title>Anaerotaeda fermentans gen. nov., sp. nov., a novel anaerobic planctomycete of the new family within the order Sedimentisphaerales isolated from Taman Peninsula, Russia.</title>
        <authorList>
            <person name="Khomyakova M.A."/>
            <person name="Merkel A.Y."/>
            <person name="Slobodkin A.I."/>
        </authorList>
    </citation>
    <scope>NUCLEOTIDE SEQUENCE</scope>
    <source>
        <strain evidence="2">M17dextr</strain>
    </source>
</reference>
<dbReference type="InterPro" id="IPR003333">
    <property type="entry name" value="CMAS"/>
</dbReference>
<feature type="active site" evidence="1">
    <location>
        <position position="321"/>
    </location>
</feature>
<dbReference type="GO" id="GO:0008168">
    <property type="term" value="F:methyltransferase activity"/>
    <property type="evidence" value="ECO:0007669"/>
    <property type="project" value="UniProtKB-KW"/>
</dbReference>
<keyword evidence="2" id="KW-0489">Methyltransferase</keyword>
<accession>A0AAW6U6E6</accession>
<sequence length="345" mass="40171">MKRLIDLMERGRIPDVLIRAGIRALDRRRLRMESRPNPAEQLQAKMDLVRQLRDSPVAVATDKANEQHYEMPPEFMEQVLGPRLKYSCCYWPDGVASLAQAEEASLEQICRRAGIADGMTVLDLGCGWGSFSLWTAEHYPKCRILGVSNSAPQRQFILDRAKARGLANVEVITADANTFDTDRRFDRVVSIEMFEHMRNYKTLLGRIARWLKSDGRLFVHIFTHREYAYFFETKGEDDWMGRYFFTGGIMPSDDLLLYFQDDLALTDHWRLGGTHYRNTAEAWLRNMDARRENILGLLAGVYGPAEATRWFQRWRIFFMACAELWGFRDGNEWYVSHYLFAKRPG</sequence>
<organism evidence="2 3">
    <name type="scientific">Anaerobaca lacustris</name>
    <dbReference type="NCBI Taxonomy" id="3044600"/>
    <lineage>
        <taxon>Bacteria</taxon>
        <taxon>Pseudomonadati</taxon>
        <taxon>Planctomycetota</taxon>
        <taxon>Phycisphaerae</taxon>
        <taxon>Sedimentisphaerales</taxon>
        <taxon>Anaerobacaceae</taxon>
        <taxon>Anaerobaca</taxon>
    </lineage>
</organism>
<dbReference type="GO" id="GO:0008610">
    <property type="term" value="P:lipid biosynthetic process"/>
    <property type="evidence" value="ECO:0007669"/>
    <property type="project" value="InterPro"/>
</dbReference>